<feature type="region of interest" description="Disordered" evidence="1">
    <location>
        <begin position="66"/>
        <end position="96"/>
    </location>
</feature>
<keyword evidence="3" id="KW-1185">Reference proteome</keyword>
<dbReference type="EMBL" id="BLXT01005266">
    <property type="protein sequence ID" value="GFO21591.1"/>
    <property type="molecule type" value="Genomic_DNA"/>
</dbReference>
<comment type="caution">
    <text evidence="2">The sequence shown here is derived from an EMBL/GenBank/DDBJ whole genome shotgun (WGS) entry which is preliminary data.</text>
</comment>
<sequence>MSVLVIFGFCRRFCCGYRECLRGGGSSCTAVGYRVRVPGSYPSSDQKNVFSAPASPLSTKWVARVSKDPGKRKGGEESNGKLPHNAVCAKNNQDPPPGSLRLSAALVSTYLHCVGRLDK</sequence>
<name>A0AAV4BMB5_9GAST</name>
<dbReference type="AlphaFoldDB" id="A0AAV4BMB5"/>
<evidence type="ECO:0000256" key="1">
    <source>
        <dbReference type="SAM" id="MobiDB-lite"/>
    </source>
</evidence>
<protein>
    <recommendedName>
        <fullName evidence="4">Secreted protein</fullName>
    </recommendedName>
</protein>
<evidence type="ECO:0000313" key="2">
    <source>
        <dbReference type="EMBL" id="GFO21591.1"/>
    </source>
</evidence>
<proteinExistence type="predicted"/>
<evidence type="ECO:0000313" key="3">
    <source>
        <dbReference type="Proteomes" id="UP000735302"/>
    </source>
</evidence>
<accession>A0AAV4BMB5</accession>
<dbReference type="Proteomes" id="UP000735302">
    <property type="component" value="Unassembled WGS sequence"/>
</dbReference>
<organism evidence="2 3">
    <name type="scientific">Plakobranchus ocellatus</name>
    <dbReference type="NCBI Taxonomy" id="259542"/>
    <lineage>
        <taxon>Eukaryota</taxon>
        <taxon>Metazoa</taxon>
        <taxon>Spiralia</taxon>
        <taxon>Lophotrochozoa</taxon>
        <taxon>Mollusca</taxon>
        <taxon>Gastropoda</taxon>
        <taxon>Heterobranchia</taxon>
        <taxon>Euthyneura</taxon>
        <taxon>Panpulmonata</taxon>
        <taxon>Sacoglossa</taxon>
        <taxon>Placobranchoidea</taxon>
        <taxon>Plakobranchidae</taxon>
        <taxon>Plakobranchus</taxon>
    </lineage>
</organism>
<feature type="compositionally biased region" description="Basic and acidic residues" evidence="1">
    <location>
        <begin position="66"/>
        <end position="79"/>
    </location>
</feature>
<gene>
    <name evidence="2" type="ORF">PoB_004809600</name>
</gene>
<evidence type="ECO:0008006" key="4">
    <source>
        <dbReference type="Google" id="ProtNLM"/>
    </source>
</evidence>
<reference evidence="2 3" key="1">
    <citation type="journal article" date="2021" name="Elife">
        <title>Chloroplast acquisition without the gene transfer in kleptoplastic sea slugs, Plakobranchus ocellatus.</title>
        <authorList>
            <person name="Maeda T."/>
            <person name="Takahashi S."/>
            <person name="Yoshida T."/>
            <person name="Shimamura S."/>
            <person name="Takaki Y."/>
            <person name="Nagai Y."/>
            <person name="Toyoda A."/>
            <person name="Suzuki Y."/>
            <person name="Arimoto A."/>
            <person name="Ishii H."/>
            <person name="Satoh N."/>
            <person name="Nishiyama T."/>
            <person name="Hasebe M."/>
            <person name="Maruyama T."/>
            <person name="Minagawa J."/>
            <person name="Obokata J."/>
            <person name="Shigenobu S."/>
        </authorList>
    </citation>
    <scope>NUCLEOTIDE SEQUENCE [LARGE SCALE GENOMIC DNA]</scope>
</reference>